<dbReference type="PANTHER" id="PTHR42718:SF9">
    <property type="entry name" value="MAJOR FACILITATOR SUPERFAMILY MULTIDRUG TRANSPORTER MFSC"/>
    <property type="match status" value="1"/>
</dbReference>
<protein>
    <submittedName>
        <fullName evidence="8">MFS transporter</fullName>
    </submittedName>
</protein>
<sequence length="489" mass="50714">MTALPAAGLRMLGPVVGFLVLVELTSGILQGYYTPMLTDIARHLGIDDGDVNWFESAQLMLSALAVPLLAKLGDIYGHKRILLVSTVLTAAASWGVAFAPGFWTFLAAWSLQGFYVVWLPMEIALIFSRLRHAPNRAVLTRKAAGLLVGALELGVIGGALLGGVLVERFAGMLWLTLSFPAMAVTLCIFAVHFGVPESDSLDGGTVDRTGFVLLAVGLLTLTSGLTFLRINGPGTWWAWAVLAAGVAAFIPFVRYELGRRDPLVDFAMLRRPSMWPVQLTAGLFGISVLGAQAPMSTFARTDPAQHGYGLGLEASQVSIIIGSYVLALLVGALLFPVAARRTTPRNTLVGAALLVGVGYAMFLPFHDSLPQALANMVVAGLGSGALVAALPSAAAAAAPLNRTGMATGLTNTTKTIGGSFASAVFGIALASTAANALSGGTAVTAAPLEGYLTVWTVCSVTAFVAAAVLLLVPRLAFADPPLGAEENAV</sequence>
<dbReference type="EMBL" id="JAJFZT010000009">
    <property type="protein sequence ID" value="MCC3273892.1"/>
    <property type="molecule type" value="Genomic_DNA"/>
</dbReference>
<feature type="domain" description="Major facilitator superfamily (MFS) profile" evidence="7">
    <location>
        <begin position="15"/>
        <end position="476"/>
    </location>
</feature>
<evidence type="ECO:0000256" key="4">
    <source>
        <dbReference type="ARBA" id="ARBA00022989"/>
    </source>
</evidence>
<dbReference type="InterPro" id="IPR011701">
    <property type="entry name" value="MFS"/>
</dbReference>
<reference evidence="8" key="1">
    <citation type="submission" date="2021-10" db="EMBL/GenBank/DDBJ databases">
        <title>Novel species in genus Arthrobacter.</title>
        <authorList>
            <person name="Liu Y."/>
        </authorList>
    </citation>
    <scope>NUCLEOTIDE SEQUENCE</scope>
    <source>
        <strain evidence="8">Zg-Y462</strain>
        <strain evidence="10">zg-Y462</strain>
    </source>
</reference>
<dbReference type="EMBL" id="CP094984">
    <property type="protein sequence ID" value="UON91117.1"/>
    <property type="molecule type" value="Genomic_DNA"/>
</dbReference>
<dbReference type="Pfam" id="PF07690">
    <property type="entry name" value="MFS_1"/>
    <property type="match status" value="1"/>
</dbReference>
<feature type="transmembrane region" description="Helical" evidence="6">
    <location>
        <begin position="211"/>
        <end position="230"/>
    </location>
</feature>
<feature type="transmembrane region" description="Helical" evidence="6">
    <location>
        <begin position="236"/>
        <end position="253"/>
    </location>
</feature>
<feature type="transmembrane region" description="Helical" evidence="6">
    <location>
        <begin position="419"/>
        <end position="438"/>
    </location>
</feature>
<evidence type="ECO:0000259" key="7">
    <source>
        <dbReference type="PROSITE" id="PS50850"/>
    </source>
</evidence>
<dbReference type="GO" id="GO:0005886">
    <property type="term" value="C:plasma membrane"/>
    <property type="evidence" value="ECO:0007669"/>
    <property type="project" value="UniProtKB-SubCell"/>
</dbReference>
<feature type="transmembrane region" description="Helical" evidence="6">
    <location>
        <begin position="12"/>
        <end position="33"/>
    </location>
</feature>
<dbReference type="PANTHER" id="PTHR42718">
    <property type="entry name" value="MAJOR FACILITATOR SUPERFAMILY MULTIDRUG TRANSPORTER MFSC"/>
    <property type="match status" value="1"/>
</dbReference>
<evidence type="ECO:0000313" key="9">
    <source>
        <dbReference type="EMBL" id="UON91117.1"/>
    </source>
</evidence>
<dbReference type="SUPFAM" id="SSF103473">
    <property type="entry name" value="MFS general substrate transporter"/>
    <property type="match status" value="1"/>
</dbReference>
<feature type="transmembrane region" description="Helical" evidence="6">
    <location>
        <begin position="82"/>
        <end position="106"/>
    </location>
</feature>
<dbReference type="Gene3D" id="1.20.1720.10">
    <property type="entry name" value="Multidrug resistance protein D"/>
    <property type="match status" value="1"/>
</dbReference>
<name>A0A9X1MB52_9MICC</name>
<dbReference type="PROSITE" id="PS50850">
    <property type="entry name" value="MFS"/>
    <property type="match status" value="1"/>
</dbReference>
<feature type="transmembrane region" description="Helical" evidence="6">
    <location>
        <begin position="372"/>
        <end position="398"/>
    </location>
</feature>
<keyword evidence="2" id="KW-0813">Transport</keyword>
<feature type="transmembrane region" description="Helical" evidence="6">
    <location>
        <begin position="315"/>
        <end position="335"/>
    </location>
</feature>
<comment type="subcellular location">
    <subcellularLocation>
        <location evidence="1">Cell membrane</location>
        <topology evidence="1">Multi-pass membrane protein</topology>
    </subcellularLocation>
</comment>
<feature type="transmembrane region" description="Helical" evidence="6">
    <location>
        <begin position="112"/>
        <end position="131"/>
    </location>
</feature>
<keyword evidence="4 6" id="KW-1133">Transmembrane helix</keyword>
<feature type="transmembrane region" description="Helical" evidence="6">
    <location>
        <begin position="347"/>
        <end position="366"/>
    </location>
</feature>
<evidence type="ECO:0000256" key="6">
    <source>
        <dbReference type="SAM" id="Phobius"/>
    </source>
</evidence>
<dbReference type="AlphaFoldDB" id="A0A9X1MB52"/>
<dbReference type="Proteomes" id="UP000829758">
    <property type="component" value="Chromosome"/>
</dbReference>
<feature type="transmembrane region" description="Helical" evidence="6">
    <location>
        <begin position="53"/>
        <end position="70"/>
    </location>
</feature>
<evidence type="ECO:0000256" key="5">
    <source>
        <dbReference type="ARBA" id="ARBA00023136"/>
    </source>
</evidence>
<feature type="transmembrane region" description="Helical" evidence="6">
    <location>
        <begin position="172"/>
        <end position="191"/>
    </location>
</feature>
<keyword evidence="5 6" id="KW-0472">Membrane</keyword>
<evidence type="ECO:0000256" key="1">
    <source>
        <dbReference type="ARBA" id="ARBA00004651"/>
    </source>
</evidence>
<evidence type="ECO:0000313" key="8">
    <source>
        <dbReference type="EMBL" id="MCC3273892.1"/>
    </source>
</evidence>
<dbReference type="Gene3D" id="1.20.1250.20">
    <property type="entry name" value="MFS general substrate transporter like domains"/>
    <property type="match status" value="1"/>
</dbReference>
<dbReference type="Proteomes" id="UP001155145">
    <property type="component" value="Unassembled WGS sequence"/>
</dbReference>
<organism evidence="8 11">
    <name type="scientific">Arthrobacter zhangbolii</name>
    <dbReference type="NCBI Taxonomy" id="2886936"/>
    <lineage>
        <taxon>Bacteria</taxon>
        <taxon>Bacillati</taxon>
        <taxon>Actinomycetota</taxon>
        <taxon>Actinomycetes</taxon>
        <taxon>Micrococcales</taxon>
        <taxon>Micrococcaceae</taxon>
        <taxon>Arthrobacter</taxon>
    </lineage>
</organism>
<feature type="transmembrane region" description="Helical" evidence="6">
    <location>
        <begin position="274"/>
        <end position="295"/>
    </location>
</feature>
<dbReference type="RefSeq" id="WP_227903299.1">
    <property type="nucleotide sequence ID" value="NZ_CP094984.1"/>
</dbReference>
<dbReference type="InterPro" id="IPR036259">
    <property type="entry name" value="MFS_trans_sf"/>
</dbReference>
<gene>
    <name evidence="8" type="ORF">LJ755_14275</name>
    <name evidence="9" type="ORF">MUK71_10875</name>
</gene>
<evidence type="ECO:0000313" key="11">
    <source>
        <dbReference type="Proteomes" id="UP001155145"/>
    </source>
</evidence>
<feature type="transmembrane region" description="Helical" evidence="6">
    <location>
        <begin position="450"/>
        <end position="472"/>
    </location>
</feature>
<feature type="transmembrane region" description="Helical" evidence="6">
    <location>
        <begin position="143"/>
        <end position="166"/>
    </location>
</feature>
<evidence type="ECO:0000256" key="3">
    <source>
        <dbReference type="ARBA" id="ARBA00022692"/>
    </source>
</evidence>
<dbReference type="GO" id="GO:0022857">
    <property type="term" value="F:transmembrane transporter activity"/>
    <property type="evidence" value="ECO:0007669"/>
    <property type="project" value="InterPro"/>
</dbReference>
<accession>A0A9X1MB52</accession>
<keyword evidence="3 6" id="KW-0812">Transmembrane</keyword>
<evidence type="ECO:0000313" key="10">
    <source>
        <dbReference type="Proteomes" id="UP000829758"/>
    </source>
</evidence>
<dbReference type="InterPro" id="IPR020846">
    <property type="entry name" value="MFS_dom"/>
</dbReference>
<proteinExistence type="predicted"/>
<evidence type="ECO:0000256" key="2">
    <source>
        <dbReference type="ARBA" id="ARBA00022448"/>
    </source>
</evidence>
<keyword evidence="10" id="KW-1185">Reference proteome</keyword>